<dbReference type="SFLD" id="SFLDG00178">
    <property type="entry name" value="enolase"/>
    <property type="match status" value="1"/>
</dbReference>
<dbReference type="SUPFAM" id="SSF51604">
    <property type="entry name" value="Enolase C-terminal domain-like"/>
    <property type="match status" value="1"/>
</dbReference>
<keyword evidence="3 6" id="KW-0460">Magnesium</keyword>
<dbReference type="InterPro" id="IPR020811">
    <property type="entry name" value="Enolase_N"/>
</dbReference>
<evidence type="ECO:0000256" key="6">
    <source>
        <dbReference type="HAMAP-Rule" id="MF_00318"/>
    </source>
</evidence>
<feature type="binding site" evidence="6">
    <location>
        <position position="355"/>
    </location>
    <ligand>
        <name>(2R)-2-phosphoglycerate</name>
        <dbReference type="ChEBI" id="CHEBI:58289"/>
    </ligand>
</feature>
<feature type="binding site" evidence="8">
    <location>
        <position position="273"/>
    </location>
    <ligand>
        <name>substrate</name>
    </ligand>
</feature>
<dbReference type="UniPathway" id="UPA00109">
    <property type="reaction ID" value="UER00187"/>
</dbReference>
<evidence type="ECO:0000256" key="7">
    <source>
        <dbReference type="PIRSR" id="PIRSR001400-1"/>
    </source>
</evidence>
<evidence type="ECO:0000259" key="10">
    <source>
        <dbReference type="SMART" id="SM01192"/>
    </source>
</evidence>
<dbReference type="SMART" id="SM01192">
    <property type="entry name" value="Enolase_C"/>
    <property type="match status" value="1"/>
</dbReference>
<feature type="binding site" evidence="6">
    <location>
        <position position="325"/>
    </location>
    <ligand>
        <name>(2R)-2-phosphoglycerate</name>
        <dbReference type="ChEBI" id="CHEBI:58289"/>
    </ligand>
</feature>
<dbReference type="PANTHER" id="PTHR11902:SF1">
    <property type="entry name" value="ENOLASE"/>
    <property type="match status" value="1"/>
</dbReference>
<dbReference type="AlphaFoldDB" id="A0A2V2NGW0"/>
<accession>A0A2V2NGW0</accession>
<dbReference type="InterPro" id="IPR020809">
    <property type="entry name" value="Enolase_CS"/>
</dbReference>
<feature type="domain" description="Enolase N-terminal" evidence="11">
    <location>
        <begin position="4"/>
        <end position="122"/>
    </location>
</feature>
<comment type="function">
    <text evidence="6">Catalyzes the reversible conversion of 2-phosphoglycerate (2-PG) into phosphoenolpyruvate (PEP). It is essential for the degradation of carbohydrates via glycolysis.</text>
</comment>
<dbReference type="RefSeq" id="WP_109939702.1">
    <property type="nucleotide sequence ID" value="NZ_CP176366.1"/>
</dbReference>
<dbReference type="GeneID" id="97609401"/>
<dbReference type="GO" id="GO:0000015">
    <property type="term" value="C:phosphopyruvate hydratase complex"/>
    <property type="evidence" value="ECO:0007669"/>
    <property type="project" value="InterPro"/>
</dbReference>
<dbReference type="Pfam" id="PF00113">
    <property type="entry name" value="Enolase_C"/>
    <property type="match status" value="1"/>
</dbReference>
<feature type="binding site" evidence="6 9">
    <location>
        <position position="273"/>
    </location>
    <ligand>
        <name>Mg(2+)</name>
        <dbReference type="ChEBI" id="CHEBI:18420"/>
    </ligand>
</feature>
<dbReference type="SUPFAM" id="SSF54826">
    <property type="entry name" value="Enolase N-terminal domain-like"/>
    <property type="match status" value="1"/>
</dbReference>
<feature type="binding site" evidence="8">
    <location>
        <position position="376"/>
    </location>
    <ligand>
        <name>substrate</name>
    </ligand>
</feature>
<evidence type="ECO:0000256" key="8">
    <source>
        <dbReference type="PIRSR" id="PIRSR001400-2"/>
    </source>
</evidence>
<dbReference type="SMART" id="SM01193">
    <property type="entry name" value="Enolase_N"/>
    <property type="match status" value="1"/>
</dbReference>
<dbReference type="InterPro" id="IPR000941">
    <property type="entry name" value="Enolase"/>
</dbReference>
<evidence type="ECO:0000256" key="4">
    <source>
        <dbReference type="ARBA" id="ARBA00023152"/>
    </source>
</evidence>
<feature type="active site" description="Proton acceptor" evidence="6 7">
    <location>
        <position position="325"/>
    </location>
</feature>
<organism evidence="12 13">
    <name type="scientific">Methanospirillum stamsii</name>
    <dbReference type="NCBI Taxonomy" id="1277351"/>
    <lineage>
        <taxon>Archaea</taxon>
        <taxon>Methanobacteriati</taxon>
        <taxon>Methanobacteriota</taxon>
        <taxon>Stenosarchaea group</taxon>
        <taxon>Methanomicrobia</taxon>
        <taxon>Methanomicrobiales</taxon>
        <taxon>Methanospirillaceae</taxon>
        <taxon>Methanospirillum</taxon>
    </lineage>
</organism>
<dbReference type="Proteomes" id="UP000245934">
    <property type="component" value="Unassembled WGS sequence"/>
</dbReference>
<dbReference type="SFLD" id="SFLDF00002">
    <property type="entry name" value="enolase"/>
    <property type="match status" value="1"/>
</dbReference>
<keyword evidence="5 6" id="KW-0456">Lyase</keyword>
<dbReference type="PROSITE" id="PS00164">
    <property type="entry name" value="ENOLASE"/>
    <property type="match status" value="1"/>
</dbReference>
<dbReference type="GO" id="GO:0000287">
    <property type="term" value="F:magnesium ion binding"/>
    <property type="evidence" value="ECO:0007669"/>
    <property type="project" value="UniProtKB-UniRule"/>
</dbReference>
<feature type="domain" description="Enolase C-terminal TIM barrel" evidence="10">
    <location>
        <begin position="127"/>
        <end position="402"/>
    </location>
</feature>
<evidence type="ECO:0000313" key="13">
    <source>
        <dbReference type="Proteomes" id="UP000245934"/>
    </source>
</evidence>
<evidence type="ECO:0000256" key="9">
    <source>
        <dbReference type="PIRSR" id="PIRSR001400-3"/>
    </source>
</evidence>
<gene>
    <name evidence="6" type="primary">eno</name>
    <name evidence="12" type="ORF">DLD82_03375</name>
</gene>
<dbReference type="EC" id="4.2.1.11" evidence="6"/>
<evidence type="ECO:0000256" key="1">
    <source>
        <dbReference type="ARBA" id="ARBA00005031"/>
    </source>
</evidence>
<feature type="binding site" evidence="6">
    <location>
        <position position="354"/>
    </location>
    <ligand>
        <name>(2R)-2-phosphoglycerate</name>
        <dbReference type="ChEBI" id="CHEBI:58289"/>
    </ligand>
</feature>
<sequence length="402" mass="43271">MTITRGITLRIILDSRGKKTVEAEVRTENGFGRAAAPGGASTGIYEAVVRDPSDAVSDATIQVIPHLIGVDVSDQIGFDSLLHEIDGTGNFSRIGANVAVALSLAASKAAADSRNIPLWQHIGGVFVAHAPRPLGNVIGGGAHAPYATEIQEFLVVPTGCERVRDGIFANARVHALVRELLTKRGISTGKGDEGAWAPPISDPDAFEVLSEAADIASDEAGFEISPGIDVAASQLYDPESGMYRYRDGRLRSSEDQVTYIADLIDEYELVYVEDPLYEEDYAGFAALNRETGNRCLICGDDLFVTNKKRIQDGLTQGSTNCVLIKPNQIGTLTDTFEAIDIAQRNGLETVMSHRSGETEDTTIAHLACAFNCVFIKTGVVGGERTAKLNELIRIEESIYERK</sequence>
<comment type="pathway">
    <text evidence="1 6">Carbohydrate degradation; glycolysis; pyruvate from D-glyceraldehyde 3-phosphate: step 4/5.</text>
</comment>
<comment type="caution">
    <text evidence="12">The sequence shown here is derived from an EMBL/GenBank/DDBJ whole genome shotgun (WGS) entry which is preliminary data.</text>
</comment>
<comment type="catalytic activity">
    <reaction evidence="6">
        <text>(2R)-2-phosphoglycerate = phosphoenolpyruvate + H2O</text>
        <dbReference type="Rhea" id="RHEA:10164"/>
        <dbReference type="ChEBI" id="CHEBI:15377"/>
        <dbReference type="ChEBI" id="CHEBI:58289"/>
        <dbReference type="ChEBI" id="CHEBI:58702"/>
        <dbReference type="EC" id="4.2.1.11"/>
    </reaction>
</comment>
<dbReference type="GO" id="GO:0006096">
    <property type="term" value="P:glycolytic process"/>
    <property type="evidence" value="ECO:0007669"/>
    <property type="project" value="UniProtKB-UniRule"/>
</dbReference>
<evidence type="ECO:0000256" key="5">
    <source>
        <dbReference type="ARBA" id="ARBA00023239"/>
    </source>
</evidence>
<name>A0A2V2NGW0_9EURY</name>
<evidence type="ECO:0000259" key="11">
    <source>
        <dbReference type="SMART" id="SM01193"/>
    </source>
</evidence>
<evidence type="ECO:0000313" key="12">
    <source>
        <dbReference type="EMBL" id="PWR75637.1"/>
    </source>
</evidence>
<feature type="binding site" evidence="6 9">
    <location>
        <position position="300"/>
    </location>
    <ligand>
        <name>Mg(2+)</name>
        <dbReference type="ChEBI" id="CHEBI:18420"/>
    </ligand>
</feature>
<feature type="binding site" evidence="6 9">
    <location>
        <position position="229"/>
    </location>
    <ligand>
        <name>Mg(2+)</name>
        <dbReference type="ChEBI" id="CHEBI:18420"/>
    </ligand>
</feature>
<evidence type="ECO:0000256" key="3">
    <source>
        <dbReference type="ARBA" id="ARBA00022842"/>
    </source>
</evidence>
<keyword evidence="13" id="KW-1185">Reference proteome</keyword>
<dbReference type="GO" id="GO:0009986">
    <property type="term" value="C:cell surface"/>
    <property type="evidence" value="ECO:0007669"/>
    <property type="project" value="UniProtKB-SubCell"/>
</dbReference>
<dbReference type="PRINTS" id="PR00148">
    <property type="entry name" value="ENOLASE"/>
</dbReference>
<dbReference type="Gene3D" id="3.20.20.120">
    <property type="entry name" value="Enolase-like C-terminal domain"/>
    <property type="match status" value="1"/>
</dbReference>
<feature type="binding site" evidence="8">
    <location>
        <begin position="352"/>
        <end position="355"/>
    </location>
    <ligand>
        <name>substrate</name>
    </ligand>
</feature>
<comment type="subcellular location">
    <subcellularLocation>
        <location evidence="6">Cytoplasm</location>
    </subcellularLocation>
    <subcellularLocation>
        <location evidence="6">Secreted</location>
    </subcellularLocation>
    <subcellularLocation>
        <location evidence="6">Cell surface</location>
    </subcellularLocation>
    <text evidence="6">Fractions of enolase are present in both the cytoplasm and on the cell surface.</text>
</comment>
<keyword evidence="6 9" id="KW-0479">Metal-binding</keyword>
<keyword evidence="6" id="KW-0964">Secreted</keyword>
<feature type="active site" description="Proton donor" evidence="6 7">
    <location>
        <position position="193"/>
    </location>
</feature>
<feature type="binding site" evidence="6">
    <location>
        <position position="151"/>
    </location>
    <ligand>
        <name>(2R)-2-phosphoglycerate</name>
        <dbReference type="ChEBI" id="CHEBI:58289"/>
    </ligand>
</feature>
<keyword evidence="6" id="KW-0963">Cytoplasm</keyword>
<protein>
    <recommendedName>
        <fullName evidence="6">Enolase</fullName>
        <ecNumber evidence="6">4.2.1.11</ecNumber>
    </recommendedName>
    <alternativeName>
        <fullName evidence="6">2-phospho-D-glycerate hydro-lyase</fullName>
    </alternativeName>
    <alternativeName>
        <fullName evidence="6">2-phosphoglycerate dehydratase</fullName>
    </alternativeName>
</protein>
<dbReference type="GO" id="GO:0005576">
    <property type="term" value="C:extracellular region"/>
    <property type="evidence" value="ECO:0007669"/>
    <property type="project" value="UniProtKB-SubCell"/>
</dbReference>
<dbReference type="HAMAP" id="MF_00318">
    <property type="entry name" value="Enolase"/>
    <property type="match status" value="1"/>
</dbReference>
<proteinExistence type="inferred from homology"/>
<comment type="cofactor">
    <cofactor evidence="9">
        <name>Mg(2+)</name>
        <dbReference type="ChEBI" id="CHEBI:18420"/>
    </cofactor>
    <text evidence="9">Mg(2+) is required for catalysis and for stabilizing the dimer.</text>
</comment>
<reference evidence="12 13" key="1">
    <citation type="submission" date="2018-05" db="EMBL/GenBank/DDBJ databases">
        <title>Draft genome of Methanospirillum stamsii Pt1.</title>
        <authorList>
            <person name="Dueholm M.S."/>
            <person name="Nielsen P.H."/>
            <person name="Bakmann L.F."/>
            <person name="Otzen D.E."/>
        </authorList>
    </citation>
    <scope>NUCLEOTIDE SEQUENCE [LARGE SCALE GENOMIC DNA]</scope>
    <source>
        <strain evidence="12 13">Pt1</strain>
    </source>
</reference>
<dbReference type="SFLD" id="SFLDS00001">
    <property type="entry name" value="Enolase"/>
    <property type="match status" value="1"/>
</dbReference>
<dbReference type="InterPro" id="IPR036849">
    <property type="entry name" value="Enolase-like_C_sf"/>
</dbReference>
<dbReference type="Pfam" id="PF03952">
    <property type="entry name" value="Enolase_N"/>
    <property type="match status" value="1"/>
</dbReference>
<dbReference type="GO" id="GO:0004634">
    <property type="term" value="F:phosphopyruvate hydratase activity"/>
    <property type="evidence" value="ECO:0007669"/>
    <property type="project" value="UniProtKB-UniRule"/>
</dbReference>
<feature type="binding site" evidence="6">
    <location>
        <position position="376"/>
    </location>
    <ligand>
        <name>(2R)-2-phosphoglycerate</name>
        <dbReference type="ChEBI" id="CHEBI:58289"/>
    </ligand>
</feature>
<dbReference type="InterPro" id="IPR020810">
    <property type="entry name" value="Enolase_C"/>
</dbReference>
<feature type="binding site" evidence="8">
    <location>
        <position position="152"/>
    </location>
    <ligand>
        <name>substrate</name>
    </ligand>
</feature>
<dbReference type="Gene3D" id="3.30.390.10">
    <property type="entry name" value="Enolase-like, N-terminal domain"/>
    <property type="match status" value="1"/>
</dbReference>
<feature type="binding site" evidence="8">
    <location>
        <position position="300"/>
    </location>
    <ligand>
        <name>substrate</name>
    </ligand>
</feature>
<keyword evidence="12" id="KW-0670">Pyruvate</keyword>
<keyword evidence="4 6" id="KW-0324">Glycolysis</keyword>
<dbReference type="InterPro" id="IPR029017">
    <property type="entry name" value="Enolase-like_N"/>
</dbReference>
<comment type="cofactor">
    <cofactor evidence="6">
        <name>Mg(2+)</name>
        <dbReference type="ChEBI" id="CHEBI:18420"/>
    </cofactor>
    <text evidence="6">Binds a second Mg(2+) ion via substrate during catalysis.</text>
</comment>
<dbReference type="PIRSF" id="PIRSF001400">
    <property type="entry name" value="Enolase"/>
    <property type="match status" value="1"/>
</dbReference>
<dbReference type="OrthoDB" id="8680at2157"/>
<dbReference type="PANTHER" id="PTHR11902">
    <property type="entry name" value="ENOLASE"/>
    <property type="match status" value="1"/>
</dbReference>
<feature type="binding site" evidence="8">
    <location>
        <position position="143"/>
    </location>
    <ligand>
        <name>substrate</name>
    </ligand>
</feature>
<evidence type="ECO:0000256" key="2">
    <source>
        <dbReference type="ARBA" id="ARBA00009604"/>
    </source>
</evidence>
<dbReference type="EMBL" id="QGMZ01000008">
    <property type="protein sequence ID" value="PWR75637.1"/>
    <property type="molecule type" value="Genomic_DNA"/>
</dbReference>
<comment type="similarity">
    <text evidence="2 6">Belongs to the enolase family.</text>
</comment>